<dbReference type="PANTHER" id="PTHR46055">
    <property type="entry name" value="CIRCADIAN LOCOMOTER OUTPUT CYCLES PROTEIN KAPUT"/>
    <property type="match status" value="1"/>
</dbReference>
<name>V4AFC4_LOTGI</name>
<dbReference type="GO" id="GO:0000978">
    <property type="term" value="F:RNA polymerase II cis-regulatory region sequence-specific DNA binding"/>
    <property type="evidence" value="ECO:0007669"/>
    <property type="project" value="TreeGrafter"/>
</dbReference>
<gene>
    <name evidence="3" type="ORF">LOTGIDRAFT_137940</name>
</gene>
<sequence length="57" mass="6692">FSCRKTRNESEKKRRDQFNLLINELCAMVSMNKKKMDKTTVLKSTIAYLKNHQGRSA</sequence>
<dbReference type="OMA" id="KNHNGHR"/>
<proteinExistence type="predicted"/>
<evidence type="ECO:0000256" key="1">
    <source>
        <dbReference type="ARBA" id="ARBA00023242"/>
    </source>
</evidence>
<dbReference type="EMBL" id="KB200130">
    <property type="protein sequence ID" value="ESP02729.1"/>
    <property type="molecule type" value="Genomic_DNA"/>
</dbReference>
<dbReference type="SUPFAM" id="SSF47459">
    <property type="entry name" value="HLH, helix-loop-helix DNA-binding domain"/>
    <property type="match status" value="1"/>
</dbReference>
<dbReference type="GeneID" id="20233974"/>
<dbReference type="HOGENOM" id="CLU_194768_0_0_1"/>
<dbReference type="Gene3D" id="4.10.280.10">
    <property type="entry name" value="Helix-loop-helix DNA-binding domain"/>
    <property type="match status" value="1"/>
</dbReference>
<dbReference type="GO" id="GO:1990513">
    <property type="term" value="C:CLOCK-BMAL transcription complex"/>
    <property type="evidence" value="ECO:0007669"/>
    <property type="project" value="TreeGrafter"/>
</dbReference>
<feature type="domain" description="BHLH" evidence="2">
    <location>
        <begin position="2"/>
        <end position="52"/>
    </location>
</feature>
<dbReference type="SMART" id="SM00353">
    <property type="entry name" value="HLH"/>
    <property type="match status" value="1"/>
</dbReference>
<dbReference type="InterPro" id="IPR036638">
    <property type="entry name" value="HLH_DNA-bd_sf"/>
</dbReference>
<dbReference type="STRING" id="225164.V4AFC4"/>
<evidence type="ECO:0000313" key="4">
    <source>
        <dbReference type="Proteomes" id="UP000030746"/>
    </source>
</evidence>
<protein>
    <recommendedName>
        <fullName evidence="2">BHLH domain-containing protein</fullName>
    </recommendedName>
</protein>
<evidence type="ECO:0000259" key="2">
    <source>
        <dbReference type="PROSITE" id="PS50888"/>
    </source>
</evidence>
<dbReference type="RefSeq" id="XP_009046613.1">
    <property type="nucleotide sequence ID" value="XM_009048365.1"/>
</dbReference>
<accession>V4AFC4</accession>
<dbReference type="PANTHER" id="PTHR46055:SF3">
    <property type="entry name" value="CIRCADIAN LOCOMOTER OUTPUT CYCLES PROTEIN KAPUT"/>
    <property type="match status" value="1"/>
</dbReference>
<keyword evidence="1" id="KW-0539">Nucleus</keyword>
<dbReference type="InterPro" id="IPR011598">
    <property type="entry name" value="bHLH_dom"/>
</dbReference>
<reference evidence="3 4" key="1">
    <citation type="journal article" date="2013" name="Nature">
        <title>Insights into bilaterian evolution from three spiralian genomes.</title>
        <authorList>
            <person name="Simakov O."/>
            <person name="Marletaz F."/>
            <person name="Cho S.J."/>
            <person name="Edsinger-Gonzales E."/>
            <person name="Havlak P."/>
            <person name="Hellsten U."/>
            <person name="Kuo D.H."/>
            <person name="Larsson T."/>
            <person name="Lv J."/>
            <person name="Arendt D."/>
            <person name="Savage R."/>
            <person name="Osoegawa K."/>
            <person name="de Jong P."/>
            <person name="Grimwood J."/>
            <person name="Chapman J.A."/>
            <person name="Shapiro H."/>
            <person name="Aerts A."/>
            <person name="Otillar R.P."/>
            <person name="Terry A.Y."/>
            <person name="Boore J.L."/>
            <person name="Grigoriev I.V."/>
            <person name="Lindberg D.R."/>
            <person name="Seaver E.C."/>
            <person name="Weisblat D.A."/>
            <person name="Putnam N.H."/>
            <person name="Rokhsar D.S."/>
        </authorList>
    </citation>
    <scope>NUCLEOTIDE SEQUENCE [LARGE SCALE GENOMIC DNA]</scope>
</reference>
<keyword evidence="4" id="KW-1185">Reference proteome</keyword>
<dbReference type="InterPro" id="IPR047230">
    <property type="entry name" value="CLOCK-like"/>
</dbReference>
<dbReference type="CTD" id="20233974"/>
<dbReference type="GO" id="GO:0032922">
    <property type="term" value="P:circadian regulation of gene expression"/>
    <property type="evidence" value="ECO:0007669"/>
    <property type="project" value="InterPro"/>
</dbReference>
<feature type="non-terminal residue" evidence="3">
    <location>
        <position position="1"/>
    </location>
</feature>
<dbReference type="Pfam" id="PF00010">
    <property type="entry name" value="HLH"/>
    <property type="match status" value="1"/>
</dbReference>
<organism evidence="3 4">
    <name type="scientific">Lottia gigantea</name>
    <name type="common">Giant owl limpet</name>
    <dbReference type="NCBI Taxonomy" id="225164"/>
    <lineage>
        <taxon>Eukaryota</taxon>
        <taxon>Metazoa</taxon>
        <taxon>Spiralia</taxon>
        <taxon>Lophotrochozoa</taxon>
        <taxon>Mollusca</taxon>
        <taxon>Gastropoda</taxon>
        <taxon>Patellogastropoda</taxon>
        <taxon>Lottioidea</taxon>
        <taxon>Lottiidae</taxon>
        <taxon>Lottia</taxon>
    </lineage>
</organism>
<evidence type="ECO:0000313" key="3">
    <source>
        <dbReference type="EMBL" id="ESP02729.1"/>
    </source>
</evidence>
<dbReference type="PROSITE" id="PS50888">
    <property type="entry name" value="BHLH"/>
    <property type="match status" value="1"/>
</dbReference>
<dbReference type="OrthoDB" id="411251at2759"/>
<dbReference type="GO" id="GO:0046983">
    <property type="term" value="F:protein dimerization activity"/>
    <property type="evidence" value="ECO:0007669"/>
    <property type="project" value="InterPro"/>
</dbReference>
<dbReference type="KEGG" id="lgi:LOTGIDRAFT_137940"/>
<dbReference type="Proteomes" id="UP000030746">
    <property type="component" value="Unassembled WGS sequence"/>
</dbReference>
<dbReference type="GO" id="GO:0000981">
    <property type="term" value="F:DNA-binding transcription factor activity, RNA polymerase II-specific"/>
    <property type="evidence" value="ECO:0007669"/>
    <property type="project" value="InterPro"/>
</dbReference>
<dbReference type="AlphaFoldDB" id="V4AFC4"/>